<dbReference type="RefSeq" id="WP_208570436.1">
    <property type="nucleotide sequence ID" value="NZ_JAGFWR010000031.1"/>
</dbReference>
<proteinExistence type="predicted"/>
<feature type="transmembrane region" description="Helical" evidence="1">
    <location>
        <begin position="371"/>
        <end position="395"/>
    </location>
</feature>
<name>A0ABS3VHA5_9ACTN</name>
<keyword evidence="1" id="KW-1133">Transmembrane helix</keyword>
<organism evidence="2 3">
    <name type="scientific">Micromonospora antibiotica</name>
    <dbReference type="NCBI Taxonomy" id="2807623"/>
    <lineage>
        <taxon>Bacteria</taxon>
        <taxon>Bacillati</taxon>
        <taxon>Actinomycetota</taxon>
        <taxon>Actinomycetes</taxon>
        <taxon>Micromonosporales</taxon>
        <taxon>Micromonosporaceae</taxon>
        <taxon>Micromonospora</taxon>
    </lineage>
</organism>
<feature type="transmembrane region" description="Helical" evidence="1">
    <location>
        <begin position="203"/>
        <end position="223"/>
    </location>
</feature>
<dbReference type="EMBL" id="JAGFWR010000031">
    <property type="protein sequence ID" value="MBO4164924.1"/>
    <property type="molecule type" value="Genomic_DNA"/>
</dbReference>
<gene>
    <name evidence="2" type="ORF">JQN83_29580</name>
</gene>
<evidence type="ECO:0000313" key="2">
    <source>
        <dbReference type="EMBL" id="MBO4164924.1"/>
    </source>
</evidence>
<feature type="transmembrane region" description="Helical" evidence="1">
    <location>
        <begin position="163"/>
        <end position="183"/>
    </location>
</feature>
<protein>
    <recommendedName>
        <fullName evidence="4">4-amino-4-deoxy-L-arabinose transferase</fullName>
    </recommendedName>
</protein>
<evidence type="ECO:0000313" key="3">
    <source>
        <dbReference type="Proteomes" id="UP000671399"/>
    </source>
</evidence>
<comment type="caution">
    <text evidence="2">The sequence shown here is derived from an EMBL/GenBank/DDBJ whole genome shotgun (WGS) entry which is preliminary data.</text>
</comment>
<sequence>MAKLAESNNLVGRVGNAGDTAVGATAGIRLRKSLPWCAAAILGLVGVVYRAILIAVDVPPANSDEGTAGLAALHIGEGRDWPTFFYGQDYMGTFYSYLAAPLVQVFGTHWWTLRLPALVMYAVFLLLVFRLTRTLYSSWFAVFVTAVLAFGSDRVVKDQIIGAGGYSDVATAVAGLMLASALLVLRPEKPRTMLVVWGGLAGYIVWTHWLALPYVAAAVLLVAWVGRAGMTLRRVSLAVCGFLLGAAPLIVFNLRPGRPDSFSVLLSLSGATEPAAWSDRLHGAVLVGLPLSSGLCAPSHCATWQLWWGPTYLVLLVAATAVAVAAFRRADGGGRRVHAGRLALVAGAAMTLAAYVASSSSAMTPVESARYLHYGLVSLPAVLWPLWVGAASVVGKVGSGTSGDHGGIRRRVTGPSLGGAFLAAGCIALAGAFVVGLSVATGQLIAHRSDYAAQADDEQRLVDGLRTAGVSHVYSGYWTCNRLAYRSREQVRCAVLDEDLSPGLDRYRPYRDQVRGSARVAYVLPSSGTMSVNFARSTPALGVDVVSRYELGGYDVYLCRQRPERG</sequence>
<evidence type="ECO:0008006" key="4">
    <source>
        <dbReference type="Google" id="ProtNLM"/>
    </source>
</evidence>
<feature type="transmembrane region" description="Helical" evidence="1">
    <location>
        <begin position="235"/>
        <end position="254"/>
    </location>
</feature>
<accession>A0ABS3VHA5</accession>
<feature type="transmembrane region" description="Helical" evidence="1">
    <location>
        <begin position="339"/>
        <end position="359"/>
    </location>
</feature>
<keyword evidence="1" id="KW-0472">Membrane</keyword>
<keyword evidence="3" id="KW-1185">Reference proteome</keyword>
<keyword evidence="1" id="KW-0812">Transmembrane</keyword>
<feature type="transmembrane region" description="Helical" evidence="1">
    <location>
        <begin position="36"/>
        <end position="56"/>
    </location>
</feature>
<feature type="transmembrane region" description="Helical" evidence="1">
    <location>
        <begin position="416"/>
        <end position="440"/>
    </location>
</feature>
<dbReference type="Proteomes" id="UP000671399">
    <property type="component" value="Unassembled WGS sequence"/>
</dbReference>
<evidence type="ECO:0000256" key="1">
    <source>
        <dbReference type="SAM" id="Phobius"/>
    </source>
</evidence>
<feature type="transmembrane region" description="Helical" evidence="1">
    <location>
        <begin position="307"/>
        <end position="327"/>
    </location>
</feature>
<feature type="transmembrane region" description="Helical" evidence="1">
    <location>
        <begin position="115"/>
        <end position="132"/>
    </location>
</feature>
<reference evidence="2 3" key="1">
    <citation type="submission" date="2021-03" db="EMBL/GenBank/DDBJ databases">
        <authorList>
            <person name="Lee D.-H."/>
        </authorList>
    </citation>
    <scope>NUCLEOTIDE SEQUENCE [LARGE SCALE GENOMIC DNA]</scope>
    <source>
        <strain evidence="2 3">MMS20-R2-23</strain>
    </source>
</reference>